<sequence length="256" mass="27760">MLGKISRPAIGKLPDPLLYGGERSANQDPITSPKNPIGIKISSPRGLKNCDLGAVGLGIVAALDKSGSKGNEISPKFIVGSLNFNRSDPISVAVSATTSVKIIGGLGMEEDLESYTSVTSRGPNKATFSRVVYFDRVREDGNSRGYDKIGFDKRCRNNLGVFYESPPRCTGDIPVIPTSDFLSSCYLCRKKLHGKDIYMYRGEKAFCSLECRYRQIEIDEYKEKCGSEVSRSVDMCCSPYSTGTGGQLFSTGITAA</sequence>
<dbReference type="OMA" id="QFMSHER"/>
<dbReference type="PROSITE" id="PS51795">
    <property type="entry name" value="ZF_FLZ"/>
    <property type="match status" value="1"/>
</dbReference>
<dbReference type="PANTHER" id="PTHR47208:SF5">
    <property type="entry name" value="FCS-LIKE ZINC FINGER 12-RELATED"/>
    <property type="match status" value="1"/>
</dbReference>
<dbReference type="eggNOG" id="ENOG502RZ1P">
    <property type="taxonomic scope" value="Eukaryota"/>
</dbReference>
<dbReference type="RefSeq" id="XP_010273868.1">
    <property type="nucleotide sequence ID" value="XM_010275566.2"/>
</dbReference>
<keyword evidence="2" id="KW-0479">Metal-binding</keyword>
<evidence type="ECO:0000256" key="1">
    <source>
        <dbReference type="ARBA" id="ARBA00009374"/>
    </source>
</evidence>
<keyword evidence="3" id="KW-1185">Reference proteome</keyword>
<dbReference type="FunCoup" id="A0A1U8AZP7">
    <property type="interactions" value="120"/>
</dbReference>
<dbReference type="GO" id="GO:0046872">
    <property type="term" value="F:metal ion binding"/>
    <property type="evidence" value="ECO:0007669"/>
    <property type="project" value="UniProtKB-KW"/>
</dbReference>
<name>A0A1U8AZP7_NELNU</name>
<comment type="similarity">
    <text evidence="1">Belongs to the FLZ family.</text>
</comment>
<dbReference type="PANTHER" id="PTHR47208">
    <property type="entry name" value="OS02G0174800 PROTEIN"/>
    <property type="match status" value="1"/>
</dbReference>
<dbReference type="KEGG" id="nnu:104609291"/>
<dbReference type="Proteomes" id="UP000189703">
    <property type="component" value="Unplaced"/>
</dbReference>
<protein>
    <submittedName>
        <fullName evidence="4">Uncharacterized protein LOC104609291</fullName>
    </submittedName>
</protein>
<evidence type="ECO:0000256" key="2">
    <source>
        <dbReference type="ARBA" id="ARBA00022723"/>
    </source>
</evidence>
<evidence type="ECO:0000313" key="4">
    <source>
        <dbReference type="RefSeq" id="XP_010273868.1"/>
    </source>
</evidence>
<dbReference type="GeneID" id="104609291"/>
<organism evidence="3 4">
    <name type="scientific">Nelumbo nucifera</name>
    <name type="common">Sacred lotus</name>
    <dbReference type="NCBI Taxonomy" id="4432"/>
    <lineage>
        <taxon>Eukaryota</taxon>
        <taxon>Viridiplantae</taxon>
        <taxon>Streptophyta</taxon>
        <taxon>Embryophyta</taxon>
        <taxon>Tracheophyta</taxon>
        <taxon>Spermatophyta</taxon>
        <taxon>Magnoliopsida</taxon>
        <taxon>Proteales</taxon>
        <taxon>Nelumbonaceae</taxon>
        <taxon>Nelumbo</taxon>
    </lineage>
</organism>
<accession>A0A1U8AZP7</accession>
<dbReference type="InterPro" id="IPR044604">
    <property type="entry name" value="FLZ12/13/14"/>
</dbReference>
<gene>
    <name evidence="4" type="primary">LOC104609291</name>
</gene>
<dbReference type="OrthoDB" id="1932717at2759"/>
<reference evidence="4" key="1">
    <citation type="submission" date="2025-08" db="UniProtKB">
        <authorList>
            <consortium name="RefSeq"/>
        </authorList>
    </citation>
    <scope>IDENTIFICATION</scope>
</reference>
<dbReference type="Pfam" id="PF04570">
    <property type="entry name" value="zf-FLZ"/>
    <property type="match status" value="1"/>
</dbReference>
<dbReference type="InterPro" id="IPR007650">
    <property type="entry name" value="Zf-FLZ_dom"/>
</dbReference>
<proteinExistence type="inferred from homology"/>
<evidence type="ECO:0000313" key="3">
    <source>
        <dbReference type="Proteomes" id="UP000189703"/>
    </source>
</evidence>
<dbReference type="AlphaFoldDB" id="A0A1U8AZP7"/>